<reference evidence="11" key="1">
    <citation type="submission" date="2021-03" db="EMBL/GenBank/DDBJ databases">
        <title>Chromosome level genome of the anhydrobiotic midge Polypedilum vanderplanki.</title>
        <authorList>
            <person name="Yoshida Y."/>
            <person name="Kikawada T."/>
            <person name="Gusev O."/>
        </authorList>
    </citation>
    <scope>NUCLEOTIDE SEQUENCE</scope>
    <source>
        <strain evidence="11">NIAS01</strain>
        <tissue evidence="11">Whole body or cell culture</tissue>
    </source>
</reference>
<comment type="subcellular location">
    <subcellularLocation>
        <location evidence="1">Nucleus</location>
    </subcellularLocation>
</comment>
<comment type="function">
    <text evidence="8">Part of the SNAPc complex required for the transcription of both RNA polymerase II and III small-nuclear RNA genes. Binds to the proximal sequence element (PSE), a non-TATA-box basal promoter element common to these 2 types of genes. Recruits TBP and BRF2 to the U6 snRNA TATA box.</text>
</comment>
<dbReference type="AlphaFoldDB" id="A0A9J6CJH0"/>
<evidence type="ECO:0000256" key="7">
    <source>
        <dbReference type="ARBA" id="ARBA00023242"/>
    </source>
</evidence>
<keyword evidence="6" id="KW-0804">Transcription</keyword>
<dbReference type="GO" id="GO:0005634">
    <property type="term" value="C:nucleus"/>
    <property type="evidence" value="ECO:0007669"/>
    <property type="project" value="UniProtKB-SubCell"/>
</dbReference>
<evidence type="ECO:0000256" key="6">
    <source>
        <dbReference type="ARBA" id="ARBA00023163"/>
    </source>
</evidence>
<evidence type="ECO:0000256" key="1">
    <source>
        <dbReference type="ARBA" id="ARBA00004123"/>
    </source>
</evidence>
<dbReference type="GO" id="GO:0019185">
    <property type="term" value="C:snRNA-activating protein complex"/>
    <property type="evidence" value="ECO:0007669"/>
    <property type="project" value="TreeGrafter"/>
</dbReference>
<comment type="similarity">
    <text evidence="2">Belongs to the SNAPC3/SRD2 family.</text>
</comment>
<sequence>MDHIYPTKDYHEYYLKDCIKELQKSVQDNNDLPQNYEEVSQYLNFSEDDIRRKMLEICSTYEDYGEEVASNTADNEQFSSFPQEALQLNCMKFLRKGNIEFKDDRRKENKPNNKEAIAEENEKGDIMPYGDAILTIRFYEPFRYTPCIKNHPRFQTEFRVLASNFLTDLRDKINCVCNNGPFLDISDVPTAEILQIENAPNPGFFFFHDTFYNDTRCQENADYSEVIRNWFDKITYVRKFKKATMQDTKFEDLKIRIGYPCVYQHQGACEHIFCITSVDLIDSSDVLVRSKYPMIAGVCRKKPQMCDICTQREIEYVVTDCALHVKDPTRLCENCFFSFHYIDRKEKTCQFKAYRIKNSSNNLDTNNSNDLFVEYEIIGEYEYDPENINEKDIAEIFDIECSTMPTTINENT</sequence>
<evidence type="ECO:0000256" key="3">
    <source>
        <dbReference type="ARBA" id="ARBA00013634"/>
    </source>
</evidence>
<keyword evidence="7" id="KW-0539">Nucleus</keyword>
<proteinExistence type="inferred from homology"/>
<evidence type="ECO:0000256" key="10">
    <source>
        <dbReference type="ARBA" id="ARBA00029606"/>
    </source>
</evidence>
<dbReference type="OrthoDB" id="46583at2759"/>
<accession>A0A9J6CJH0</accession>
<dbReference type="GO" id="GO:0000978">
    <property type="term" value="F:RNA polymerase II cis-regulatory region sequence-specific DNA binding"/>
    <property type="evidence" value="ECO:0007669"/>
    <property type="project" value="TreeGrafter"/>
</dbReference>
<dbReference type="GO" id="GO:0003681">
    <property type="term" value="F:bent DNA binding"/>
    <property type="evidence" value="ECO:0007669"/>
    <property type="project" value="TreeGrafter"/>
</dbReference>
<evidence type="ECO:0000313" key="12">
    <source>
        <dbReference type="Proteomes" id="UP001107558"/>
    </source>
</evidence>
<dbReference type="Pfam" id="PF12251">
    <property type="entry name" value="SNAPC3"/>
    <property type="match status" value="1"/>
</dbReference>
<evidence type="ECO:0000256" key="8">
    <source>
        <dbReference type="ARBA" id="ARBA00025193"/>
    </source>
</evidence>
<dbReference type="GO" id="GO:0042795">
    <property type="term" value="P:snRNA transcription by RNA polymerase II"/>
    <property type="evidence" value="ECO:0007669"/>
    <property type="project" value="TreeGrafter"/>
</dbReference>
<dbReference type="Proteomes" id="UP001107558">
    <property type="component" value="Chromosome 1"/>
</dbReference>
<dbReference type="GO" id="GO:0042796">
    <property type="term" value="P:snRNA transcription by RNA polymerase III"/>
    <property type="evidence" value="ECO:0007669"/>
    <property type="project" value="TreeGrafter"/>
</dbReference>
<evidence type="ECO:0000256" key="5">
    <source>
        <dbReference type="ARBA" id="ARBA00023125"/>
    </source>
</evidence>
<protein>
    <recommendedName>
        <fullName evidence="3">snRNA-activating protein complex subunit 3</fullName>
    </recommendedName>
    <alternativeName>
        <fullName evidence="10">Small nuclear RNA-activating complex polypeptide 3</fullName>
    </alternativeName>
</protein>
<organism evidence="11 12">
    <name type="scientific">Polypedilum vanderplanki</name>
    <name type="common">Sleeping chironomid midge</name>
    <dbReference type="NCBI Taxonomy" id="319348"/>
    <lineage>
        <taxon>Eukaryota</taxon>
        <taxon>Metazoa</taxon>
        <taxon>Ecdysozoa</taxon>
        <taxon>Arthropoda</taxon>
        <taxon>Hexapoda</taxon>
        <taxon>Insecta</taxon>
        <taxon>Pterygota</taxon>
        <taxon>Neoptera</taxon>
        <taxon>Endopterygota</taxon>
        <taxon>Diptera</taxon>
        <taxon>Nematocera</taxon>
        <taxon>Chironomoidea</taxon>
        <taxon>Chironomidae</taxon>
        <taxon>Chironominae</taxon>
        <taxon>Polypedilum</taxon>
        <taxon>Polypedilum</taxon>
    </lineage>
</organism>
<keyword evidence="4" id="KW-0805">Transcription regulation</keyword>
<evidence type="ECO:0000256" key="2">
    <source>
        <dbReference type="ARBA" id="ARBA00010410"/>
    </source>
</evidence>
<dbReference type="GO" id="GO:0001046">
    <property type="term" value="F:core promoter sequence-specific DNA binding"/>
    <property type="evidence" value="ECO:0007669"/>
    <property type="project" value="TreeGrafter"/>
</dbReference>
<comment type="caution">
    <text evidence="11">The sequence shown here is derived from an EMBL/GenBank/DDBJ whole genome shotgun (WGS) entry which is preliminary data.</text>
</comment>
<evidence type="ECO:0000256" key="4">
    <source>
        <dbReference type="ARBA" id="ARBA00023015"/>
    </source>
</evidence>
<dbReference type="PANTHER" id="PTHR13421">
    <property type="entry name" value="SNRNA-ACTIVATING PROTEIN COMPLEX SUBUNIT 3"/>
    <property type="match status" value="1"/>
</dbReference>
<evidence type="ECO:0000256" key="9">
    <source>
        <dbReference type="ARBA" id="ARBA00025958"/>
    </source>
</evidence>
<comment type="subunit">
    <text evidence="9">Part of the SNAPc complex composed of 5 subunits: SNAPC1, SNAPC2, SNAPC3, SNAPC4 and SNAPC5. SNAPC3 interacts with SNAPC1.</text>
</comment>
<gene>
    <name evidence="11" type="ORF">PVAND_011128</name>
</gene>
<keyword evidence="5" id="KW-0238">DNA-binding</keyword>
<dbReference type="PANTHER" id="PTHR13421:SF16">
    <property type="entry name" value="SNRNA-ACTIVATING PROTEIN COMPLEX SUBUNIT 3"/>
    <property type="match status" value="1"/>
</dbReference>
<dbReference type="InterPro" id="IPR022042">
    <property type="entry name" value="snRNA-activating_su3"/>
</dbReference>
<evidence type="ECO:0000313" key="11">
    <source>
        <dbReference type="EMBL" id="KAG5681718.1"/>
    </source>
</evidence>
<name>A0A9J6CJH0_POLVA</name>
<keyword evidence="12" id="KW-1185">Reference proteome</keyword>
<dbReference type="EMBL" id="JADBJN010000001">
    <property type="protein sequence ID" value="KAG5681718.1"/>
    <property type="molecule type" value="Genomic_DNA"/>
</dbReference>
<dbReference type="GO" id="GO:0001006">
    <property type="term" value="F:RNA polymerase III type 3 promoter sequence-specific DNA binding"/>
    <property type="evidence" value="ECO:0007669"/>
    <property type="project" value="TreeGrafter"/>
</dbReference>